<accession>A0A812IRN0</accession>
<feature type="compositionally biased region" description="Basic and acidic residues" evidence="1">
    <location>
        <begin position="1"/>
        <end position="11"/>
    </location>
</feature>
<dbReference type="EMBL" id="CAJNDS010000308">
    <property type="protein sequence ID" value="CAE7041945.1"/>
    <property type="molecule type" value="Genomic_DNA"/>
</dbReference>
<feature type="region of interest" description="Disordered" evidence="1">
    <location>
        <begin position="46"/>
        <end position="81"/>
    </location>
</feature>
<evidence type="ECO:0000313" key="2">
    <source>
        <dbReference type="EMBL" id="CAE7041945.1"/>
    </source>
</evidence>
<dbReference type="Proteomes" id="UP000604046">
    <property type="component" value="Unassembled WGS sequence"/>
</dbReference>
<reference evidence="2" key="1">
    <citation type="submission" date="2021-02" db="EMBL/GenBank/DDBJ databases">
        <authorList>
            <person name="Dougan E. K."/>
            <person name="Rhodes N."/>
            <person name="Thang M."/>
            <person name="Chan C."/>
        </authorList>
    </citation>
    <scope>NUCLEOTIDE SEQUENCE</scope>
</reference>
<evidence type="ECO:0000256" key="1">
    <source>
        <dbReference type="SAM" id="MobiDB-lite"/>
    </source>
</evidence>
<name>A0A812IRN0_9DINO</name>
<sequence length="489" mass="54449">MAEQRTAEEISRVNQQYHEQSQLTSSPAYSASQQLWFEARRVAKRGPPTPAFSSTGLATPSGSVGGTGNGGDSGAAASTTPQTGLFQPITLEAESAIMATAYSAGINAREPAQLQQWMAQPLRTRGEVLETIRQDHTAVIRPELYNLVTQVEQALAQIDDRVIRQSQDLQWMVSENRQSQRQYSALSVILTGWDGSMSPEQRLYMVNWLLSQVTHFQAFLRQRGYRLDAGDAEYIYLNCLSADPTTPPAGTGRWSGITMLAFKSWDLRRAFMADRRDSPQFQRKMELPLRVILAAINLLPDTEPKQVVILWKTLTIMAPQQSRQFDEQIVAAARLHYHTADGKLQGILEVTQATFDILQATPPDEAMSDEASVWQHCWNKIAFGPQHYLDVAESELFKQAATEASHSASGIKYGKPSRHWTAPVVYSAGHNPFPIELQIRKVDRVAFVWDEYCDKIRQLDAKVGDYKQATYQGPPAVANPQATPPTAAS</sequence>
<proteinExistence type="predicted"/>
<keyword evidence="3" id="KW-1185">Reference proteome</keyword>
<feature type="region of interest" description="Disordered" evidence="1">
    <location>
        <begin position="1"/>
        <end position="29"/>
    </location>
</feature>
<feature type="compositionally biased region" description="Gly residues" evidence="1">
    <location>
        <begin position="63"/>
        <end position="73"/>
    </location>
</feature>
<evidence type="ECO:0000313" key="3">
    <source>
        <dbReference type="Proteomes" id="UP000604046"/>
    </source>
</evidence>
<dbReference type="OrthoDB" id="10469363at2759"/>
<comment type="caution">
    <text evidence="2">The sequence shown here is derived from an EMBL/GenBank/DDBJ whole genome shotgun (WGS) entry which is preliminary data.</text>
</comment>
<gene>
    <name evidence="2" type="ORF">SNAT2548_LOCUS4948</name>
</gene>
<feature type="compositionally biased region" description="Polar residues" evidence="1">
    <location>
        <begin position="12"/>
        <end position="29"/>
    </location>
</feature>
<dbReference type="AlphaFoldDB" id="A0A812IRN0"/>
<protein>
    <submittedName>
        <fullName evidence="2">Uncharacterized protein</fullName>
    </submittedName>
</protein>
<organism evidence="2 3">
    <name type="scientific">Symbiodinium natans</name>
    <dbReference type="NCBI Taxonomy" id="878477"/>
    <lineage>
        <taxon>Eukaryota</taxon>
        <taxon>Sar</taxon>
        <taxon>Alveolata</taxon>
        <taxon>Dinophyceae</taxon>
        <taxon>Suessiales</taxon>
        <taxon>Symbiodiniaceae</taxon>
        <taxon>Symbiodinium</taxon>
    </lineage>
</organism>